<sequence>MKKKRHSAPAPMKKGIARQHLIDIYSSIDNQNLKIGHILHLFLENNKSVAATIQAVSPLLPFGTLTPNKLKPLINKLECFKHLGRENEKDEFVEFCARPFMMSSMCDLPASPTPMDVSPTPQPELDEGNSFEGSASTICAMEVLQTNHPSTQDPLPGPSNVNLFRLFRNEVTPRKVKLKRRLQFVSTLRSAEKKKFHTRVTVLNDKIDLQKVYQIKYLNQNIRRMKQSMKKKDAIITLLKKEVREMEQGPGRSSEYYLKQLQRNHERLKISYKLKRKAREVETVSKDKFLKLQTYLSEKDELIRQYENEICELKEKLAEIEKEKTKQIETRKDRKTYSTDTRMLVYDAIVNQVPTQNIPIMMDSHSKRMGETLLSVPHRSSVEQMARELNSIADLKTAELAMRTKDLTLGFDATTQEGVHINSVHLTTKNDCEGCCH</sequence>
<dbReference type="AlphaFoldDB" id="A0AAN8JGC5"/>
<protein>
    <submittedName>
        <fullName evidence="2">Uncharacterized protein</fullName>
    </submittedName>
</protein>
<accession>A0AAN8JGC5</accession>
<feature type="coiled-coil region" evidence="1">
    <location>
        <begin position="258"/>
        <end position="326"/>
    </location>
</feature>
<keyword evidence="3" id="KW-1185">Reference proteome</keyword>
<evidence type="ECO:0000313" key="2">
    <source>
        <dbReference type="EMBL" id="KAK6174995.1"/>
    </source>
</evidence>
<comment type="caution">
    <text evidence="2">The sequence shown here is derived from an EMBL/GenBank/DDBJ whole genome shotgun (WGS) entry which is preliminary data.</text>
</comment>
<organism evidence="2 3">
    <name type="scientific">Patella caerulea</name>
    <name type="common">Rayed Mediterranean limpet</name>
    <dbReference type="NCBI Taxonomy" id="87958"/>
    <lineage>
        <taxon>Eukaryota</taxon>
        <taxon>Metazoa</taxon>
        <taxon>Spiralia</taxon>
        <taxon>Lophotrochozoa</taxon>
        <taxon>Mollusca</taxon>
        <taxon>Gastropoda</taxon>
        <taxon>Patellogastropoda</taxon>
        <taxon>Patelloidea</taxon>
        <taxon>Patellidae</taxon>
        <taxon>Patella</taxon>
    </lineage>
</organism>
<dbReference type="EMBL" id="JAZGQO010000010">
    <property type="protein sequence ID" value="KAK6174995.1"/>
    <property type="molecule type" value="Genomic_DNA"/>
</dbReference>
<evidence type="ECO:0000256" key="1">
    <source>
        <dbReference type="SAM" id="Coils"/>
    </source>
</evidence>
<reference evidence="2 3" key="1">
    <citation type="submission" date="2024-01" db="EMBL/GenBank/DDBJ databases">
        <title>The genome of the rayed Mediterranean limpet Patella caerulea (Linnaeus, 1758).</title>
        <authorList>
            <person name="Anh-Thu Weber A."/>
            <person name="Halstead-Nussloch G."/>
        </authorList>
    </citation>
    <scope>NUCLEOTIDE SEQUENCE [LARGE SCALE GENOMIC DNA]</scope>
    <source>
        <strain evidence="2">AATW-2023a</strain>
        <tissue evidence="2">Whole specimen</tissue>
    </source>
</reference>
<keyword evidence="1" id="KW-0175">Coiled coil</keyword>
<evidence type="ECO:0000313" key="3">
    <source>
        <dbReference type="Proteomes" id="UP001347796"/>
    </source>
</evidence>
<gene>
    <name evidence="2" type="ORF">SNE40_013538</name>
</gene>
<name>A0AAN8JGC5_PATCE</name>
<proteinExistence type="predicted"/>
<dbReference type="Proteomes" id="UP001347796">
    <property type="component" value="Unassembled WGS sequence"/>
</dbReference>